<dbReference type="InterPro" id="IPR011993">
    <property type="entry name" value="PH-like_dom_sf"/>
</dbReference>
<dbReference type="Ensembl" id="ENSSFOT00015078965.1">
    <property type="protein sequence ID" value="ENSSFOP00015069200.1"/>
    <property type="gene ID" value="ENSSFOG00015015759.2"/>
</dbReference>
<protein>
    <recommendedName>
        <fullName evidence="3">GRAM domain-containing protein</fullName>
    </recommendedName>
</protein>
<dbReference type="GeneTree" id="ENSGT00940000165115"/>
<keyword evidence="5" id="KW-1185">Reference proteome</keyword>
<accession>A0A8C9W3K0</accession>
<feature type="compositionally biased region" description="Basic and acidic residues" evidence="1">
    <location>
        <begin position="201"/>
        <end position="212"/>
    </location>
</feature>
<evidence type="ECO:0000259" key="3">
    <source>
        <dbReference type="SMART" id="SM00568"/>
    </source>
</evidence>
<dbReference type="AlphaFoldDB" id="A0A8C9W3K0"/>
<evidence type="ECO:0000313" key="5">
    <source>
        <dbReference type="Proteomes" id="UP000694397"/>
    </source>
</evidence>
<feature type="region of interest" description="Disordered" evidence="1">
    <location>
        <begin position="179"/>
        <end position="216"/>
    </location>
</feature>
<evidence type="ECO:0000256" key="2">
    <source>
        <dbReference type="SAM" id="Phobius"/>
    </source>
</evidence>
<dbReference type="InterPro" id="IPR052633">
    <property type="entry name" value="GRAM_domain_protein_2B"/>
</dbReference>
<feature type="region of interest" description="Disordered" evidence="1">
    <location>
        <begin position="337"/>
        <end position="400"/>
    </location>
</feature>
<dbReference type="OrthoDB" id="2162691at2759"/>
<dbReference type="PANTHER" id="PTHR46645">
    <property type="entry name" value="GRAM DOMAIN-CONTAINING PROTEIN 2B-RELATED"/>
    <property type="match status" value="1"/>
</dbReference>
<evidence type="ECO:0000256" key="1">
    <source>
        <dbReference type="SAM" id="MobiDB-lite"/>
    </source>
</evidence>
<feature type="transmembrane region" description="Helical" evidence="2">
    <location>
        <begin position="430"/>
        <end position="451"/>
    </location>
</feature>
<dbReference type="PANTHER" id="PTHR46645:SF1">
    <property type="entry name" value="GRAM DOMAIN-CONTAINING PROTEIN"/>
    <property type="match status" value="1"/>
</dbReference>
<dbReference type="InterPro" id="IPR004182">
    <property type="entry name" value="GRAM"/>
</dbReference>
<dbReference type="Gene3D" id="2.30.29.30">
    <property type="entry name" value="Pleckstrin-homology domain (PH domain)/Phosphotyrosine-binding domain (PTB)"/>
    <property type="match status" value="1"/>
</dbReference>
<organism evidence="4 5">
    <name type="scientific">Scleropages formosus</name>
    <name type="common">Asian bonytongue</name>
    <name type="synonym">Osteoglossum formosum</name>
    <dbReference type="NCBI Taxonomy" id="113540"/>
    <lineage>
        <taxon>Eukaryota</taxon>
        <taxon>Metazoa</taxon>
        <taxon>Chordata</taxon>
        <taxon>Craniata</taxon>
        <taxon>Vertebrata</taxon>
        <taxon>Euteleostomi</taxon>
        <taxon>Actinopterygii</taxon>
        <taxon>Neopterygii</taxon>
        <taxon>Teleostei</taxon>
        <taxon>Osteoglossocephala</taxon>
        <taxon>Osteoglossomorpha</taxon>
        <taxon>Osteoglossiformes</taxon>
        <taxon>Osteoglossidae</taxon>
        <taxon>Scleropages</taxon>
    </lineage>
</organism>
<keyword evidence="2" id="KW-0812">Transmembrane</keyword>
<dbReference type="CDD" id="cd13220">
    <property type="entry name" value="PH-GRAM_GRAMDC"/>
    <property type="match status" value="1"/>
</dbReference>
<dbReference type="Proteomes" id="UP000694397">
    <property type="component" value="Chromosome 25"/>
</dbReference>
<sequence length="478" mass="53866">MVFKRQMWLSLLSCRGRQGEVCFACRHLWLSQRTQKAPSRPHPGGGGDVKATAHAKGYSVPPQTASLFRARTPRHGREPRRSPVPSALRQASAVSPRFYRTWSQAVREGPVDPEHESDATRWELKRRDMIMPTAKERFRSVKGQRVFSSTDGDAVAAKVRKAKSMRLFDPRKTWSLEESQLGTQDLNKHQSKPIRAQTFDSETHSEKPEAPETRSSFIKHNKTFHRLFRDIPESEELTHSFTCALQKEVLYHGKLYVSENYLCFHSSVLLKETKVVVPVANVRAVKKQNTALVVPNALSVRTADGEKYLFTSLRNRESCYKLLCSVCLHVEDRSANSSPQVSSAENGLDRSRETTLSVSSVEDSMDLPEEADSPLIRPNREAPRRGSGNESSEEQDVSSGEESRARSWVWAVTETVKSVLIQTESRNVNLLLIFYLVLVLLLLVSSGYIGLRIVALEEQLSSMGALPQFSLPRGYKNT</sequence>
<keyword evidence="2" id="KW-1133">Transmembrane helix</keyword>
<name>A0A8C9W3K0_SCLFO</name>
<evidence type="ECO:0000313" key="4">
    <source>
        <dbReference type="Ensembl" id="ENSSFOP00015069200.1"/>
    </source>
</evidence>
<proteinExistence type="predicted"/>
<dbReference type="Pfam" id="PF02893">
    <property type="entry name" value="GRAM"/>
    <property type="match status" value="1"/>
</dbReference>
<feature type="domain" description="GRAM" evidence="3">
    <location>
        <begin position="222"/>
        <end position="289"/>
    </location>
</feature>
<reference evidence="4 5" key="1">
    <citation type="submission" date="2019-04" db="EMBL/GenBank/DDBJ databases">
        <authorList>
            <consortium name="Wellcome Sanger Institute Data Sharing"/>
        </authorList>
    </citation>
    <scope>NUCLEOTIDE SEQUENCE [LARGE SCALE GENOMIC DNA]</scope>
</reference>
<gene>
    <name evidence="4" type="primary">LOC108921722</name>
</gene>
<dbReference type="SMART" id="SM00568">
    <property type="entry name" value="GRAM"/>
    <property type="match status" value="1"/>
</dbReference>
<reference evidence="4" key="2">
    <citation type="submission" date="2025-08" db="UniProtKB">
        <authorList>
            <consortium name="Ensembl"/>
        </authorList>
    </citation>
    <scope>IDENTIFICATION</scope>
</reference>
<keyword evidence="2" id="KW-0472">Membrane</keyword>
<reference evidence="4" key="3">
    <citation type="submission" date="2025-09" db="UniProtKB">
        <authorList>
            <consortium name="Ensembl"/>
        </authorList>
    </citation>
    <scope>IDENTIFICATION</scope>
</reference>
<feature type="compositionally biased region" description="Acidic residues" evidence="1">
    <location>
        <begin position="363"/>
        <end position="372"/>
    </location>
</feature>